<dbReference type="PANTHER" id="PTHR10027:SF10">
    <property type="entry name" value="SLOWPOKE 2, ISOFORM D"/>
    <property type="match status" value="1"/>
</dbReference>
<dbReference type="OrthoDB" id="9785285at2"/>
<dbReference type="Gene3D" id="3.40.50.720">
    <property type="entry name" value="NAD(P)-binding Rossmann-like Domain"/>
    <property type="match status" value="1"/>
</dbReference>
<evidence type="ECO:0000256" key="5">
    <source>
        <dbReference type="ARBA" id="ARBA00022826"/>
    </source>
</evidence>
<evidence type="ECO:0000256" key="3">
    <source>
        <dbReference type="ARBA" id="ARBA00022538"/>
    </source>
</evidence>
<dbReference type="SUPFAM" id="SSF81324">
    <property type="entry name" value="Voltage-gated potassium channels"/>
    <property type="match status" value="1"/>
</dbReference>
<dbReference type="PANTHER" id="PTHR10027">
    <property type="entry name" value="CALCIUM-ACTIVATED POTASSIUM CHANNEL ALPHA CHAIN"/>
    <property type="match status" value="1"/>
</dbReference>
<dbReference type="InterPro" id="IPR003148">
    <property type="entry name" value="RCK_N"/>
</dbReference>
<evidence type="ECO:0000256" key="8">
    <source>
        <dbReference type="ARBA" id="ARBA00023065"/>
    </source>
</evidence>
<dbReference type="SUPFAM" id="SSF51735">
    <property type="entry name" value="NAD(P)-binding Rossmann-fold domains"/>
    <property type="match status" value="1"/>
</dbReference>
<dbReference type="Pfam" id="PF07885">
    <property type="entry name" value="Ion_trans_2"/>
    <property type="match status" value="1"/>
</dbReference>
<keyword evidence="16" id="KW-1185">Reference proteome</keyword>
<evidence type="ECO:0000313" key="15">
    <source>
        <dbReference type="EMBL" id="SDB86449.1"/>
    </source>
</evidence>
<accession>A0A1G6GWU2</accession>
<dbReference type="GO" id="GO:0005886">
    <property type="term" value="C:plasma membrane"/>
    <property type="evidence" value="ECO:0007669"/>
    <property type="project" value="UniProtKB-SubCell"/>
</dbReference>
<evidence type="ECO:0000256" key="11">
    <source>
        <dbReference type="ARBA" id="ARBA00034430"/>
    </source>
</evidence>
<dbReference type="EMBL" id="FMYM01000002">
    <property type="protein sequence ID" value="SDB86449.1"/>
    <property type="molecule type" value="Genomic_DNA"/>
</dbReference>
<dbReference type="RefSeq" id="WP_090774692.1">
    <property type="nucleotide sequence ID" value="NZ_FMYM01000002.1"/>
</dbReference>
<keyword evidence="9 12" id="KW-0472">Membrane</keyword>
<keyword evidence="10 15" id="KW-0407">Ion channel</keyword>
<comment type="catalytic activity">
    <reaction evidence="11">
        <text>K(+)(in) = K(+)(out)</text>
        <dbReference type="Rhea" id="RHEA:29463"/>
        <dbReference type="ChEBI" id="CHEBI:29103"/>
    </reaction>
</comment>
<feature type="transmembrane region" description="Helical" evidence="12">
    <location>
        <begin position="75"/>
        <end position="96"/>
    </location>
</feature>
<comment type="subcellular location">
    <subcellularLocation>
        <location evidence="1">Cell membrane</location>
        <topology evidence="1">Multi-pass membrane protein</topology>
    </subcellularLocation>
</comment>
<feature type="transmembrane region" description="Helical" evidence="12">
    <location>
        <begin position="21"/>
        <end position="39"/>
    </location>
</feature>
<evidence type="ECO:0000256" key="4">
    <source>
        <dbReference type="ARBA" id="ARBA00022692"/>
    </source>
</evidence>
<evidence type="ECO:0000256" key="2">
    <source>
        <dbReference type="ARBA" id="ARBA00022448"/>
    </source>
</evidence>
<dbReference type="Pfam" id="PF22614">
    <property type="entry name" value="Slo-like_RCK"/>
    <property type="match status" value="1"/>
</dbReference>
<name>A0A1G6GWU2_9BACI</name>
<proteinExistence type="predicted"/>
<sequence>MIISLIKRVLRHAIDVSHWKVILLGVIFLVVSTFILLYLDPKQFKDPFNSFWFVMTTVSQVGYGDHVPETAGAKLYTMLIYLVGVGLFAVMVAKWIDFITTYEKKKGGHHVGTHVKDHIVMITWSQKTAVTLETLLAQDESLHIVVIDQLKQLPYQHPHVHHIQGRATDEETLKKARVCQARSVSIFAPDHPVDFEAIDGKAVLIATTIRQFCKRTSATPYIVSELLHEDHIQNSAVDCFDEWLLSHRPFSHCMAKSVLKQH</sequence>
<evidence type="ECO:0000256" key="7">
    <source>
        <dbReference type="ARBA" id="ARBA00022989"/>
    </source>
</evidence>
<feature type="domain" description="Potassium channel" evidence="13">
    <location>
        <begin position="27"/>
        <end position="100"/>
    </location>
</feature>
<evidence type="ECO:0000259" key="13">
    <source>
        <dbReference type="Pfam" id="PF07885"/>
    </source>
</evidence>
<evidence type="ECO:0000256" key="1">
    <source>
        <dbReference type="ARBA" id="ARBA00004651"/>
    </source>
</evidence>
<evidence type="ECO:0000313" key="16">
    <source>
        <dbReference type="Proteomes" id="UP000242662"/>
    </source>
</evidence>
<evidence type="ECO:0000256" key="12">
    <source>
        <dbReference type="SAM" id="Phobius"/>
    </source>
</evidence>
<gene>
    <name evidence="15" type="ORF">SAMN05421737_102112</name>
</gene>
<evidence type="ECO:0000259" key="14">
    <source>
        <dbReference type="Pfam" id="PF22614"/>
    </source>
</evidence>
<reference evidence="16" key="1">
    <citation type="submission" date="2016-09" db="EMBL/GenBank/DDBJ databases">
        <authorList>
            <person name="Varghese N."/>
            <person name="Submissions S."/>
        </authorList>
    </citation>
    <scope>NUCLEOTIDE SEQUENCE [LARGE SCALE GENOMIC DNA]</scope>
    <source>
        <strain evidence="16">25nlg</strain>
    </source>
</reference>
<keyword evidence="4 12" id="KW-0812">Transmembrane</keyword>
<evidence type="ECO:0000256" key="9">
    <source>
        <dbReference type="ARBA" id="ARBA00023136"/>
    </source>
</evidence>
<keyword evidence="3" id="KW-0633">Potassium transport</keyword>
<dbReference type="STRING" id="1464122.SAMN05421737_102112"/>
<evidence type="ECO:0000256" key="10">
    <source>
        <dbReference type="ARBA" id="ARBA00023303"/>
    </source>
</evidence>
<feature type="domain" description="RCK N-terminal" evidence="14">
    <location>
        <begin position="149"/>
        <end position="217"/>
    </location>
</feature>
<dbReference type="Proteomes" id="UP000242662">
    <property type="component" value="Unassembled WGS sequence"/>
</dbReference>
<organism evidence="15 16">
    <name type="scientific">Shouchella lonarensis</name>
    <dbReference type="NCBI Taxonomy" id="1464122"/>
    <lineage>
        <taxon>Bacteria</taxon>
        <taxon>Bacillati</taxon>
        <taxon>Bacillota</taxon>
        <taxon>Bacilli</taxon>
        <taxon>Bacillales</taxon>
        <taxon>Bacillaceae</taxon>
        <taxon>Shouchella</taxon>
    </lineage>
</organism>
<keyword evidence="2" id="KW-0813">Transport</keyword>
<keyword evidence="6" id="KW-0630">Potassium</keyword>
<dbReference type="GO" id="GO:0005267">
    <property type="term" value="F:potassium channel activity"/>
    <property type="evidence" value="ECO:0007669"/>
    <property type="project" value="UniProtKB-KW"/>
</dbReference>
<dbReference type="Gene3D" id="1.10.287.70">
    <property type="match status" value="1"/>
</dbReference>
<keyword evidence="7 12" id="KW-1133">Transmembrane helix</keyword>
<keyword evidence="8" id="KW-0406">Ion transport</keyword>
<dbReference type="InterPro" id="IPR013099">
    <property type="entry name" value="K_chnl_dom"/>
</dbReference>
<protein>
    <submittedName>
        <fullName evidence="15">Voltage-gated potassium channel</fullName>
    </submittedName>
</protein>
<keyword evidence="5" id="KW-0631">Potassium channel</keyword>
<dbReference type="InterPro" id="IPR047871">
    <property type="entry name" value="K_chnl_Slo-like"/>
</dbReference>
<dbReference type="AlphaFoldDB" id="A0A1G6GWU2"/>
<evidence type="ECO:0000256" key="6">
    <source>
        <dbReference type="ARBA" id="ARBA00022958"/>
    </source>
</evidence>
<dbReference type="InterPro" id="IPR036291">
    <property type="entry name" value="NAD(P)-bd_dom_sf"/>
</dbReference>